<reference evidence="2 3" key="1">
    <citation type="submission" date="2018-11" db="EMBL/GenBank/DDBJ databases">
        <title>Genome sequence of Apiotrichum porosum DSM 27194.</title>
        <authorList>
            <person name="Aliyu H."/>
            <person name="Gorte O."/>
            <person name="Ochsenreither K."/>
        </authorList>
    </citation>
    <scope>NUCLEOTIDE SEQUENCE [LARGE SCALE GENOMIC DNA]</scope>
    <source>
        <strain evidence="2 3">DSM 27194</strain>
    </source>
</reference>
<dbReference type="STRING" id="105984.A0A427XNC1"/>
<dbReference type="Proteomes" id="UP000279236">
    <property type="component" value="Unassembled WGS sequence"/>
</dbReference>
<gene>
    <name evidence="2" type="ORF">EHS24_008988</name>
</gene>
<feature type="chain" id="PRO_5019114031" evidence="1">
    <location>
        <begin position="18"/>
        <end position="81"/>
    </location>
</feature>
<dbReference type="PANTHER" id="PTHR37487:SF2">
    <property type="entry name" value="EXPRESSED PROTEIN"/>
    <property type="match status" value="1"/>
</dbReference>
<evidence type="ECO:0000256" key="1">
    <source>
        <dbReference type="SAM" id="SignalP"/>
    </source>
</evidence>
<name>A0A427XNC1_9TREE</name>
<dbReference type="OrthoDB" id="3362246at2759"/>
<feature type="signal peptide" evidence="1">
    <location>
        <begin position="1"/>
        <end position="17"/>
    </location>
</feature>
<proteinExistence type="predicted"/>
<comment type="caution">
    <text evidence="2">The sequence shown here is derived from an EMBL/GenBank/DDBJ whole genome shotgun (WGS) entry which is preliminary data.</text>
</comment>
<keyword evidence="1" id="KW-0732">Signal</keyword>
<organism evidence="2 3">
    <name type="scientific">Apiotrichum porosum</name>
    <dbReference type="NCBI Taxonomy" id="105984"/>
    <lineage>
        <taxon>Eukaryota</taxon>
        <taxon>Fungi</taxon>
        <taxon>Dikarya</taxon>
        <taxon>Basidiomycota</taxon>
        <taxon>Agaricomycotina</taxon>
        <taxon>Tremellomycetes</taxon>
        <taxon>Trichosporonales</taxon>
        <taxon>Trichosporonaceae</taxon>
        <taxon>Apiotrichum</taxon>
    </lineage>
</organism>
<dbReference type="RefSeq" id="XP_028475358.1">
    <property type="nucleotide sequence ID" value="XM_028624286.1"/>
</dbReference>
<sequence length="81" mass="8311">MFTKVTLLAALAAAANALTISTPASLVECQPVQLSWTDGTAPYYPSIIPGGEASSAALVTFDTQSATTYTWTVNLASGTNV</sequence>
<evidence type="ECO:0000313" key="3">
    <source>
        <dbReference type="Proteomes" id="UP000279236"/>
    </source>
</evidence>
<dbReference type="GeneID" id="39593531"/>
<dbReference type="EMBL" id="RSCE01000008">
    <property type="protein sequence ID" value="RSH80411.1"/>
    <property type="molecule type" value="Genomic_DNA"/>
</dbReference>
<evidence type="ECO:0000313" key="2">
    <source>
        <dbReference type="EMBL" id="RSH80411.1"/>
    </source>
</evidence>
<dbReference type="AlphaFoldDB" id="A0A427XNC1"/>
<keyword evidence="3" id="KW-1185">Reference proteome</keyword>
<protein>
    <submittedName>
        <fullName evidence="2">Uncharacterized protein</fullName>
    </submittedName>
</protein>
<dbReference type="PANTHER" id="PTHR37487">
    <property type="entry name" value="CHROMOSOME 1, WHOLE GENOME SHOTGUN SEQUENCE"/>
    <property type="match status" value="1"/>
</dbReference>
<accession>A0A427XNC1</accession>